<dbReference type="HOGENOM" id="CLU_004485_7_2_12"/>
<dbReference type="InterPro" id="IPR051335">
    <property type="entry name" value="Alanyl-tRNA_Editing_Enzymes"/>
</dbReference>
<evidence type="ECO:0000259" key="4">
    <source>
        <dbReference type="PROSITE" id="PS50860"/>
    </source>
</evidence>
<dbReference type="PANTHER" id="PTHR43462:SF1">
    <property type="entry name" value="ALANYL-TRNA EDITING PROTEIN AARSD1"/>
    <property type="match status" value="1"/>
</dbReference>
<proteinExistence type="predicted"/>
<dbReference type="Gene3D" id="3.30.980.10">
    <property type="entry name" value="Threonyl-trna Synthetase, Chain A, domain 2"/>
    <property type="match status" value="1"/>
</dbReference>
<dbReference type="PANTHER" id="PTHR43462">
    <property type="entry name" value="ALANYL-TRNA EDITING PROTEIN"/>
    <property type="match status" value="1"/>
</dbReference>
<dbReference type="RefSeq" id="WP_013253477.1">
    <property type="nucleotide sequence ID" value="NC_014364.1"/>
</dbReference>
<protein>
    <submittedName>
        <fullName evidence="5">Alanyl-tRNA synthetase, class IIc</fullName>
    </submittedName>
</protein>
<evidence type="ECO:0000256" key="2">
    <source>
        <dbReference type="ARBA" id="ARBA00022833"/>
    </source>
</evidence>
<keyword evidence="2" id="KW-0862">Zinc</keyword>
<dbReference type="OrthoDB" id="9812949at2"/>
<evidence type="ECO:0000256" key="3">
    <source>
        <dbReference type="SAM" id="Coils"/>
    </source>
</evidence>
<name>E1RCD3_SEDSS</name>
<dbReference type="SUPFAM" id="SSF50447">
    <property type="entry name" value="Translation proteins"/>
    <property type="match status" value="1"/>
</dbReference>
<dbReference type="GO" id="GO:0002161">
    <property type="term" value="F:aminoacyl-tRNA deacylase activity"/>
    <property type="evidence" value="ECO:0007669"/>
    <property type="project" value="UniProtKB-ARBA"/>
</dbReference>
<dbReference type="eggNOG" id="COG0013">
    <property type="taxonomic scope" value="Bacteria"/>
</dbReference>
<dbReference type="KEGG" id="ssm:Spirs_0879"/>
<dbReference type="GO" id="GO:0005524">
    <property type="term" value="F:ATP binding"/>
    <property type="evidence" value="ECO:0007669"/>
    <property type="project" value="InterPro"/>
</dbReference>
<sequence length="391" mass="44118">MTEKLYYQNQYQSEFKAAVLSSSKTDKGYEVLLDKTQFYPEGGGQPSDTGWIGEQPLLDVKKVGSDVVHLLQNRPAEGPVLCRLDWNHRFDYMQQHTAQHILSAVLYREFGINTLAVHLGEDFLTIEVDREEIDEGVLEKVDFLAQELVCRNLPIETFWTDDEKVASFDLRRTPKVSGHIRIVRLGNYDAVACGGVHCSKTGEVLLIRRCGVERIRGHMRIQWKAGGRAFRDYGEKMELVTRLCELNSVKSDELEERSRQLIAEQQRLKVTIESLRREQAAAEARNLSEQAAKASFLSRTFVGQEKDFLRNVADALTGEKPLLVALTNKTENGVQWLVAALGGLDFPFNELRKELLSAIDGKGGGKAPMWQGIGSNPEGIEAFYERCRKAL</sequence>
<evidence type="ECO:0000313" key="6">
    <source>
        <dbReference type="Proteomes" id="UP000002318"/>
    </source>
</evidence>
<dbReference type="InterPro" id="IPR018163">
    <property type="entry name" value="Thr/Ala-tRNA-synth_IIc_edit"/>
</dbReference>
<reference evidence="5 6" key="1">
    <citation type="journal article" date="2010" name="Stand. Genomic Sci.">
        <title>Complete genome sequence of Spirochaeta smaragdinae type strain (SEBR 4228).</title>
        <authorList>
            <person name="Mavromatis K."/>
            <person name="Yasawong M."/>
            <person name="Chertkov O."/>
            <person name="Lapidus A."/>
            <person name="Lucas S."/>
            <person name="Nolan M."/>
            <person name="Del Rio T.G."/>
            <person name="Tice H."/>
            <person name="Cheng J.F."/>
            <person name="Pitluck S."/>
            <person name="Liolios K."/>
            <person name="Ivanova N."/>
            <person name="Tapia R."/>
            <person name="Han C."/>
            <person name="Bruce D."/>
            <person name="Goodwin L."/>
            <person name="Pati A."/>
            <person name="Chen A."/>
            <person name="Palaniappan K."/>
            <person name="Land M."/>
            <person name="Hauser L."/>
            <person name="Chang Y.J."/>
            <person name="Jeffries C.D."/>
            <person name="Detter J.C."/>
            <person name="Rohde M."/>
            <person name="Brambilla E."/>
            <person name="Spring S."/>
            <person name="Goker M."/>
            <person name="Sikorski J."/>
            <person name="Woyke T."/>
            <person name="Bristow J."/>
            <person name="Eisen J.A."/>
            <person name="Markowitz V."/>
            <person name="Hugenholtz P."/>
            <person name="Klenk H.P."/>
            <person name="Kyrpides N.C."/>
        </authorList>
    </citation>
    <scope>NUCLEOTIDE SEQUENCE [LARGE SCALE GENOMIC DNA]</scope>
    <source>
        <strain evidence="6">DSM 11293 / JCM 15392 / SEBR 4228</strain>
    </source>
</reference>
<feature type="domain" description="Alanyl-transfer RNA synthetases family profile" evidence="4">
    <location>
        <begin position="1"/>
        <end position="235"/>
    </location>
</feature>
<dbReference type="InterPro" id="IPR018165">
    <property type="entry name" value="Ala-tRNA-synth_IIc_core"/>
</dbReference>
<dbReference type="EMBL" id="CP002116">
    <property type="protein sequence ID" value="ADK80013.1"/>
    <property type="molecule type" value="Genomic_DNA"/>
</dbReference>
<dbReference type="GO" id="GO:0046872">
    <property type="term" value="F:metal ion binding"/>
    <property type="evidence" value="ECO:0007669"/>
    <property type="project" value="UniProtKB-KW"/>
</dbReference>
<organism evidence="5 6">
    <name type="scientific">Sediminispirochaeta smaragdinae (strain DSM 11293 / JCM 15392 / SEBR 4228)</name>
    <name type="common">Spirochaeta smaragdinae</name>
    <dbReference type="NCBI Taxonomy" id="573413"/>
    <lineage>
        <taxon>Bacteria</taxon>
        <taxon>Pseudomonadati</taxon>
        <taxon>Spirochaetota</taxon>
        <taxon>Spirochaetia</taxon>
        <taxon>Spirochaetales</taxon>
        <taxon>Spirochaetaceae</taxon>
        <taxon>Sediminispirochaeta</taxon>
    </lineage>
</organism>
<dbReference type="Proteomes" id="UP000002318">
    <property type="component" value="Chromosome"/>
</dbReference>
<keyword evidence="6" id="KW-1185">Reference proteome</keyword>
<dbReference type="GO" id="GO:0003676">
    <property type="term" value="F:nucleic acid binding"/>
    <property type="evidence" value="ECO:0007669"/>
    <property type="project" value="InterPro"/>
</dbReference>
<evidence type="ECO:0000313" key="5">
    <source>
        <dbReference type="EMBL" id="ADK80013.1"/>
    </source>
</evidence>
<dbReference type="GO" id="GO:0006419">
    <property type="term" value="P:alanyl-tRNA aminoacylation"/>
    <property type="evidence" value="ECO:0007669"/>
    <property type="project" value="InterPro"/>
</dbReference>
<keyword evidence="1" id="KW-0479">Metal-binding</keyword>
<dbReference type="GO" id="GO:0004813">
    <property type="term" value="F:alanine-tRNA ligase activity"/>
    <property type="evidence" value="ECO:0007669"/>
    <property type="project" value="InterPro"/>
</dbReference>
<accession>E1RCD3</accession>
<gene>
    <name evidence="5" type="ordered locus">Spirs_0879</name>
</gene>
<dbReference type="SUPFAM" id="SSF55186">
    <property type="entry name" value="ThrRS/AlaRS common domain"/>
    <property type="match status" value="1"/>
</dbReference>
<dbReference type="AlphaFoldDB" id="E1RCD3"/>
<dbReference type="Gene3D" id="3.10.310.40">
    <property type="match status" value="1"/>
</dbReference>
<feature type="coiled-coil region" evidence="3">
    <location>
        <begin position="251"/>
        <end position="292"/>
    </location>
</feature>
<dbReference type="STRING" id="573413.Spirs_0879"/>
<dbReference type="PROSITE" id="PS50860">
    <property type="entry name" value="AA_TRNA_LIGASE_II_ALA"/>
    <property type="match status" value="1"/>
</dbReference>
<dbReference type="Gene3D" id="2.40.30.130">
    <property type="match status" value="1"/>
</dbReference>
<keyword evidence="3" id="KW-0175">Coiled coil</keyword>
<evidence type="ECO:0000256" key="1">
    <source>
        <dbReference type="ARBA" id="ARBA00022723"/>
    </source>
</evidence>
<dbReference type="InterPro" id="IPR009000">
    <property type="entry name" value="Transl_B-barrel_sf"/>
</dbReference>